<evidence type="ECO:0000313" key="1">
    <source>
        <dbReference type="EMBL" id="QEM09145.1"/>
    </source>
</evidence>
<gene>
    <name evidence="1" type="ORF">DEO27_003635</name>
</gene>
<accession>A0A5C1HU36</accession>
<evidence type="ECO:0000313" key="2">
    <source>
        <dbReference type="Proteomes" id="UP000251402"/>
    </source>
</evidence>
<dbReference type="SUPFAM" id="SSF47789">
    <property type="entry name" value="C-terminal domain of RNA polymerase alpha subunit"/>
    <property type="match status" value="1"/>
</dbReference>
<dbReference type="OrthoDB" id="799706at2"/>
<dbReference type="Proteomes" id="UP000251402">
    <property type="component" value="Chromosome"/>
</dbReference>
<proteinExistence type="predicted"/>
<dbReference type="KEGG" id="mrub:DEO27_003635"/>
<dbReference type="EMBL" id="CP043450">
    <property type="protein sequence ID" value="QEM09145.1"/>
    <property type="molecule type" value="Genomic_DNA"/>
</dbReference>
<sequence>MKNPEILSVPIHKLPVSRLFKQGSERLGFGTLQEILDETPGKLMKKENFNYVWFGELIDILTAEGLLHLLQPTQGNSRV</sequence>
<keyword evidence="2" id="KW-1185">Reference proteome</keyword>
<dbReference type="AlphaFoldDB" id="A0A5C1HU36"/>
<dbReference type="RefSeq" id="WP_112569841.1">
    <property type="nucleotide sequence ID" value="NZ_CP043450.1"/>
</dbReference>
<evidence type="ECO:0008006" key="3">
    <source>
        <dbReference type="Google" id="ProtNLM"/>
    </source>
</evidence>
<protein>
    <recommendedName>
        <fullName evidence="3">RNA polymerase alpha subunit C-terminal domain-containing protein</fullName>
    </recommendedName>
</protein>
<organism evidence="1 2">
    <name type="scientific">Mucilaginibacter rubeus</name>
    <dbReference type="NCBI Taxonomy" id="2027860"/>
    <lineage>
        <taxon>Bacteria</taxon>
        <taxon>Pseudomonadati</taxon>
        <taxon>Bacteroidota</taxon>
        <taxon>Sphingobacteriia</taxon>
        <taxon>Sphingobacteriales</taxon>
        <taxon>Sphingobacteriaceae</taxon>
        <taxon>Mucilaginibacter</taxon>
    </lineage>
</organism>
<reference evidence="1" key="1">
    <citation type="submission" date="2019-08" db="EMBL/GenBank/DDBJ databases">
        <title>Comparative genome analysis confer to the adaptation heavy metal polluted environment.</title>
        <authorList>
            <person name="Li Y."/>
        </authorList>
    </citation>
    <scope>NUCLEOTIDE SEQUENCE [LARGE SCALE GENOMIC DNA]</scope>
    <source>
        <strain evidence="1">P1</strain>
    </source>
</reference>
<name>A0A5C1HU36_9SPHI</name>